<sequence length="71" mass="8154">MIGIFFYLSRRDGADQKIATFDSSGMHRLHDHVPTQNLWERGLPAMTAAQTQQLSDQPEIQVHRYSLNDIV</sequence>
<evidence type="ECO:0000313" key="1">
    <source>
        <dbReference type="EMBL" id="MBV4466808.1"/>
    </source>
</evidence>
<reference evidence="1" key="1">
    <citation type="submission" date="2021-06" db="EMBL/GenBank/DDBJ databases">
        <title>Updating the genus Pseudomonas: Description of 43 new species and partition of the Pseudomonas putida group.</title>
        <authorList>
            <person name="Girard L."/>
            <person name="Lood C."/>
            <person name="Vandamme P."/>
            <person name="Rokni-Zadeh H."/>
            <person name="Van Noort V."/>
            <person name="Hofte M."/>
            <person name="Lavigne R."/>
            <person name="De Mot R."/>
        </authorList>
    </citation>
    <scope>NUCLEOTIDE SEQUENCE</scope>
    <source>
        <strain evidence="1">SWRI79</strain>
    </source>
</reference>
<protein>
    <submittedName>
        <fullName evidence="1">Uncharacterized protein</fullName>
    </submittedName>
</protein>
<dbReference type="RefSeq" id="WP_217858452.1">
    <property type="nucleotide sequence ID" value="NZ_JAHSTV010000015.1"/>
</dbReference>
<name>A0ABS6Q262_9PSED</name>
<dbReference type="EMBL" id="JAHSTV010000015">
    <property type="protein sequence ID" value="MBV4466808.1"/>
    <property type="molecule type" value="Genomic_DNA"/>
</dbReference>
<proteinExistence type="predicted"/>
<dbReference type="Proteomes" id="UP000886900">
    <property type="component" value="Unassembled WGS sequence"/>
</dbReference>
<keyword evidence="2" id="KW-1185">Reference proteome</keyword>
<comment type="caution">
    <text evidence="1">The sequence shown here is derived from an EMBL/GenBank/DDBJ whole genome shotgun (WGS) entry which is preliminary data.</text>
</comment>
<accession>A0ABS6Q262</accession>
<gene>
    <name evidence="1" type="ORF">KVG95_26200</name>
</gene>
<organism evidence="1 2">
    <name type="scientific">Pseudomonas farris</name>
    <dbReference type="NCBI Taxonomy" id="2841207"/>
    <lineage>
        <taxon>Bacteria</taxon>
        <taxon>Pseudomonadati</taxon>
        <taxon>Pseudomonadota</taxon>
        <taxon>Gammaproteobacteria</taxon>
        <taxon>Pseudomonadales</taxon>
        <taxon>Pseudomonadaceae</taxon>
        <taxon>Pseudomonas</taxon>
    </lineage>
</organism>
<evidence type="ECO:0000313" key="2">
    <source>
        <dbReference type="Proteomes" id="UP000886900"/>
    </source>
</evidence>